<dbReference type="SUPFAM" id="SSF50486">
    <property type="entry name" value="FMT C-terminal domain-like"/>
    <property type="match status" value="1"/>
</dbReference>
<gene>
    <name evidence="6" type="ORF">EBN03_12390</name>
</gene>
<feature type="domain" description="Thioester reductase (TE)" evidence="4">
    <location>
        <begin position="1121"/>
        <end position="1357"/>
    </location>
</feature>
<dbReference type="InterPro" id="IPR036477">
    <property type="entry name" value="Formyl_transf_N_sf"/>
</dbReference>
<proteinExistence type="predicted"/>
<dbReference type="Gene3D" id="3.30.300.30">
    <property type="match status" value="1"/>
</dbReference>
<protein>
    <submittedName>
        <fullName evidence="6">NAD-dependent epimerase/dehydratase family protein</fullName>
    </submittedName>
</protein>
<keyword evidence="7" id="KW-1185">Reference proteome</keyword>
<dbReference type="SUPFAM" id="SSF53328">
    <property type="entry name" value="Formyltransferase"/>
    <property type="match status" value="1"/>
</dbReference>
<dbReference type="PANTHER" id="PTHR44845:SF6">
    <property type="entry name" value="BETA-ALANINE-ACTIVATING ENZYME"/>
    <property type="match status" value="1"/>
</dbReference>
<dbReference type="InterPro" id="IPR045851">
    <property type="entry name" value="AMP-bd_C_sf"/>
</dbReference>
<evidence type="ECO:0000256" key="2">
    <source>
        <dbReference type="ARBA" id="ARBA00022553"/>
    </source>
</evidence>
<dbReference type="NCBIfam" id="TIGR01746">
    <property type="entry name" value="Thioester-redct"/>
    <property type="match status" value="1"/>
</dbReference>
<evidence type="ECO:0000313" key="6">
    <source>
        <dbReference type="EMBL" id="RMI32745.1"/>
    </source>
</evidence>
<comment type="caution">
    <text evidence="6">The sequence shown here is derived from an EMBL/GenBank/DDBJ whole genome shotgun (WGS) entry which is preliminary data.</text>
</comment>
<dbReference type="InterPro" id="IPR042099">
    <property type="entry name" value="ANL_N_sf"/>
</dbReference>
<dbReference type="InterPro" id="IPR000873">
    <property type="entry name" value="AMP-dep_synth/lig_dom"/>
</dbReference>
<name>A0A3M2L9Z4_9NOCA</name>
<dbReference type="Pfam" id="PF00501">
    <property type="entry name" value="AMP-binding"/>
    <property type="match status" value="1"/>
</dbReference>
<evidence type="ECO:0000259" key="4">
    <source>
        <dbReference type="Pfam" id="PF07993"/>
    </source>
</evidence>
<accession>A0A3M2L9Z4</accession>
<dbReference type="GO" id="GO:0003824">
    <property type="term" value="F:catalytic activity"/>
    <property type="evidence" value="ECO:0007669"/>
    <property type="project" value="InterPro"/>
</dbReference>
<feature type="domain" description="AMP-dependent synthetase/ligase" evidence="3">
    <location>
        <begin position="475"/>
        <end position="808"/>
    </location>
</feature>
<dbReference type="SUPFAM" id="SSF51735">
    <property type="entry name" value="NAD(P)-binding Rossmann-fold domains"/>
    <property type="match status" value="1"/>
</dbReference>
<dbReference type="Proteomes" id="UP000279275">
    <property type="component" value="Unassembled WGS sequence"/>
</dbReference>
<dbReference type="SUPFAM" id="SSF56801">
    <property type="entry name" value="Acetyl-CoA synthetase-like"/>
    <property type="match status" value="1"/>
</dbReference>
<dbReference type="PANTHER" id="PTHR44845">
    <property type="entry name" value="CARRIER DOMAIN-CONTAINING PROTEIN"/>
    <property type="match status" value="1"/>
</dbReference>
<dbReference type="Pfam" id="PF07993">
    <property type="entry name" value="NAD_binding_4"/>
    <property type="match status" value="1"/>
</dbReference>
<keyword evidence="2" id="KW-0597">Phosphoprotein</keyword>
<dbReference type="InterPro" id="IPR036291">
    <property type="entry name" value="NAD(P)-bd_dom_sf"/>
</dbReference>
<keyword evidence="1" id="KW-0596">Phosphopantetheine</keyword>
<evidence type="ECO:0000259" key="5">
    <source>
        <dbReference type="Pfam" id="PF13193"/>
    </source>
</evidence>
<evidence type="ECO:0000259" key="3">
    <source>
        <dbReference type="Pfam" id="PF00501"/>
    </source>
</evidence>
<dbReference type="Pfam" id="PF13193">
    <property type="entry name" value="AMP-binding_C"/>
    <property type="match status" value="1"/>
</dbReference>
<dbReference type="EMBL" id="RFFH01000004">
    <property type="protein sequence ID" value="RMI32745.1"/>
    <property type="molecule type" value="Genomic_DNA"/>
</dbReference>
<evidence type="ECO:0000313" key="7">
    <source>
        <dbReference type="Proteomes" id="UP000279275"/>
    </source>
</evidence>
<dbReference type="Gene3D" id="3.40.50.12230">
    <property type="match status" value="1"/>
</dbReference>
<dbReference type="InterPro" id="IPR013120">
    <property type="entry name" value="FAR_NAD-bd"/>
</dbReference>
<dbReference type="InterPro" id="IPR011034">
    <property type="entry name" value="Formyl_transferase-like_C_sf"/>
</dbReference>
<dbReference type="SUPFAM" id="SSF52777">
    <property type="entry name" value="CoA-dependent acyltransferases"/>
    <property type="match status" value="1"/>
</dbReference>
<sequence>MDLLATDRFDHLFGAADLRMLPQAALALVPGIAVTFQTHSATWALLDRARTHNVCWHVLTARADAGEVLAERTIEIADTETSRSLRAKCQRAGLESFTDLVGDLEAGRLRPIPRVPAEHGRRARSDRPPLALALRWTETAEDLDALVRATRFGAENNEFGTAKLVFDGAWLAVTGSGLGPLSTAAPGTVVALSDTGLTVATCTRDLVLTGLTTLTGEPVTRHELRVRTGMVLPTPSPREAAVATTAYRESVSHERYWVKRLSELRPLRLPAAGGRPGDRAPGARRRVLTAELMDRLPDGPLGLLGALVDFLSRAGGYRDTDIGVRFAVPDPILRRIFASVAPLRISTINGSFDEVCARVCDRLKAAQVHGVPALDLPCRYAEVPEWTLPVVVEIVPDLSVPPHLDDGETLLMRVGAAGTVCDWTWDQVAGADLLDRFESYLAALSAGPDAATRPDSVLRGPTVEPGPPVPDLVSAWADHDPAAPAVEYGNQTLTYGELDSRVTALTARLAARGAGPGAPIGVYLPRSPDLVVALLAVLRSGATVAALDPRLSPAQIGDMVDRGRVGLVVTDRCLGTGLRTRTRTDLLLIDHDSDAVSPPGWAVPGAVASLAATADGRPGLVCIRHESLSNLLAALAAVPGCRPGDRVLAVTPIGFHIAAAEIFLPLTTGATVIIAADAELDAPIELARLIERTRPTLVQAVPTTWRRLIASGWCGYRRARVCSGGEPLPADLAEALVDRVAAVWHVYGHSETTVWSTIARIARDRTVTIGTPLANTVCRVLDERLRTVPVGVTGELYIGGLGVADGYHRARARTAARFVADPGGCGERLFRTGDLARMLPDGQIEQLGRADQQFTLHGYRIEPGEIEARLRAHPAVIDAVVVPVTAPGPQLVAYLQPAAGATTPSPDQLRAHLRVALPEYLIPAVFRWIHALPLTAHGAVDRAGLSAHPGVAATASPIGAGRYLGRRTAGERGACTLAAPPGGTAAAVGGTPSTVAKAAGDVVTEAGGVAPAAGETLAAAGPVASAAGAGAAAAGSAVGSGVVGTTPSAGIPLAGGVPSTASGLVSSADGPLESFDGIGAATTGRGPEDDLGVPEDPARDALLDLAVLPQLARTRPRQVLLTGATGFLGAYLLRELLRTTDATVHCLVRAQDPITAGERIRASLQHYRIWEPSFAWRITPVPGDLTAPMLGLDRAGFYTLAGTVDSIYHVGAAVDAALPYHAVRAANVDGTRELLRLAAHGSPTPFHYISSATVFPAPKDRIVPDEDTTTGPVGALATGYAQSKWVAEQLVLQAGRHGLPVAVLRPPRLFGDQHTGACRTDDLLWRVVQGCVRAGAVPGDVRAGYDVLPVDYAATAIVALTATPGTHEGPVYHLTGAERLPFASVAAALTDVGYRLESLPLPVWLERIRADPANPAAPIAEEFRDRMTGSDRVLDDTRTRTTLYHSGLTPPPVTPQRLAASIAYLIANGRLPVPLAV</sequence>
<dbReference type="Gene3D" id="3.40.50.12780">
    <property type="entry name" value="N-terminal domain of ligase-like"/>
    <property type="match status" value="1"/>
</dbReference>
<dbReference type="Gene3D" id="3.40.50.720">
    <property type="entry name" value="NAD(P)-binding Rossmann-like Domain"/>
    <property type="match status" value="1"/>
</dbReference>
<organism evidence="6 7">
    <name type="scientific">Nocardia stercoris</name>
    <dbReference type="NCBI Taxonomy" id="2483361"/>
    <lineage>
        <taxon>Bacteria</taxon>
        <taxon>Bacillati</taxon>
        <taxon>Actinomycetota</taxon>
        <taxon>Actinomycetes</taxon>
        <taxon>Mycobacteriales</taxon>
        <taxon>Nocardiaceae</taxon>
        <taxon>Nocardia</taxon>
    </lineage>
</organism>
<dbReference type="InterPro" id="IPR025110">
    <property type="entry name" value="AMP-bd_C"/>
</dbReference>
<evidence type="ECO:0000256" key="1">
    <source>
        <dbReference type="ARBA" id="ARBA00022450"/>
    </source>
</evidence>
<feature type="domain" description="AMP-binding enzyme C-terminal" evidence="5">
    <location>
        <begin position="865"/>
        <end position="938"/>
    </location>
</feature>
<dbReference type="CDD" id="cd05235">
    <property type="entry name" value="SDR_e1"/>
    <property type="match status" value="1"/>
</dbReference>
<reference evidence="6 7" key="1">
    <citation type="submission" date="2018-10" db="EMBL/GenBank/DDBJ databases">
        <title>Isolation from cow dung.</title>
        <authorList>
            <person name="Ling L."/>
        </authorList>
    </citation>
    <scope>NUCLEOTIDE SEQUENCE [LARGE SCALE GENOMIC DNA]</scope>
    <source>
        <strain evidence="6 7">NEAU-LL90</strain>
    </source>
</reference>
<dbReference type="InterPro" id="IPR010080">
    <property type="entry name" value="Thioester_reductase-like_dom"/>
</dbReference>